<gene>
    <name evidence="1" type="ORF">L6164_004781</name>
</gene>
<evidence type="ECO:0000313" key="1">
    <source>
        <dbReference type="EMBL" id="KAI4350313.1"/>
    </source>
</evidence>
<protein>
    <submittedName>
        <fullName evidence="1">Uncharacterized protein</fullName>
    </submittedName>
</protein>
<name>A0ACB9PPE8_BAUVA</name>
<proteinExistence type="predicted"/>
<comment type="caution">
    <text evidence="1">The sequence shown here is derived from an EMBL/GenBank/DDBJ whole genome shotgun (WGS) entry which is preliminary data.</text>
</comment>
<organism evidence="1 2">
    <name type="scientific">Bauhinia variegata</name>
    <name type="common">Purple orchid tree</name>
    <name type="synonym">Phanera variegata</name>
    <dbReference type="NCBI Taxonomy" id="167791"/>
    <lineage>
        <taxon>Eukaryota</taxon>
        <taxon>Viridiplantae</taxon>
        <taxon>Streptophyta</taxon>
        <taxon>Embryophyta</taxon>
        <taxon>Tracheophyta</taxon>
        <taxon>Spermatophyta</taxon>
        <taxon>Magnoliopsida</taxon>
        <taxon>eudicotyledons</taxon>
        <taxon>Gunneridae</taxon>
        <taxon>Pentapetalae</taxon>
        <taxon>rosids</taxon>
        <taxon>fabids</taxon>
        <taxon>Fabales</taxon>
        <taxon>Fabaceae</taxon>
        <taxon>Cercidoideae</taxon>
        <taxon>Cercideae</taxon>
        <taxon>Bauhiniinae</taxon>
        <taxon>Bauhinia</taxon>
    </lineage>
</organism>
<keyword evidence="2" id="KW-1185">Reference proteome</keyword>
<evidence type="ECO:0000313" key="2">
    <source>
        <dbReference type="Proteomes" id="UP000828941"/>
    </source>
</evidence>
<dbReference type="EMBL" id="CM039428">
    <property type="protein sequence ID" value="KAI4350313.1"/>
    <property type="molecule type" value="Genomic_DNA"/>
</dbReference>
<sequence length="117" mass="12776">MNKFTHLPFIRLNSRSLSPPLIDAAKPPLSFSLYPRLSHLIACKSPSPITTAIGGKVKEGYSRLGRTRFYSVAGLCTFNEGLSRTTIGERRGGPKTSESLSTVYLSDSFCSVLYDTA</sequence>
<dbReference type="Proteomes" id="UP000828941">
    <property type="component" value="Chromosome 3"/>
</dbReference>
<accession>A0ACB9PPE8</accession>
<reference evidence="1 2" key="1">
    <citation type="journal article" date="2022" name="DNA Res.">
        <title>Chromosomal-level genome assembly of the orchid tree Bauhinia variegata (Leguminosae; Cercidoideae) supports the allotetraploid origin hypothesis of Bauhinia.</title>
        <authorList>
            <person name="Zhong Y."/>
            <person name="Chen Y."/>
            <person name="Zheng D."/>
            <person name="Pang J."/>
            <person name="Liu Y."/>
            <person name="Luo S."/>
            <person name="Meng S."/>
            <person name="Qian L."/>
            <person name="Wei D."/>
            <person name="Dai S."/>
            <person name="Zhou R."/>
        </authorList>
    </citation>
    <scope>NUCLEOTIDE SEQUENCE [LARGE SCALE GENOMIC DNA]</scope>
    <source>
        <strain evidence="1">BV-YZ2020</strain>
    </source>
</reference>